<gene>
    <name evidence="1" type="ORF">DFH08DRAFT_845496</name>
</gene>
<keyword evidence="2" id="KW-1185">Reference proteome</keyword>
<evidence type="ECO:0000313" key="1">
    <source>
        <dbReference type="EMBL" id="KAJ7359246.1"/>
    </source>
</evidence>
<dbReference type="AlphaFoldDB" id="A0AAD7AHR4"/>
<dbReference type="EMBL" id="JARIHO010000006">
    <property type="protein sequence ID" value="KAJ7359246.1"/>
    <property type="molecule type" value="Genomic_DNA"/>
</dbReference>
<evidence type="ECO:0000313" key="2">
    <source>
        <dbReference type="Proteomes" id="UP001218218"/>
    </source>
</evidence>
<accession>A0AAD7AHR4</accession>
<sequence length="240" mass="26411">MQRVENTFPRLCASLHIPEAPLRESVTALLSIRERKFAQRMEIAQAWLERSGQCPLSISLYGSLPPDTVPAGYSSTSVILKTFIPFASRWYDVHTATSAALESLCVLSENDVPMLRTLDISESYQSPLPRSPRWGSSGLLRGPKISSFVVLRASSVPLNFPLRWHQLTSLSITNRFDLGPPLTSTMAAGMFSQCPRLRTCRLVINDDTDSAAVSESVLELPSLLALDIHSIGVVSEELPT</sequence>
<organism evidence="1 2">
    <name type="scientific">Mycena albidolilacea</name>
    <dbReference type="NCBI Taxonomy" id="1033008"/>
    <lineage>
        <taxon>Eukaryota</taxon>
        <taxon>Fungi</taxon>
        <taxon>Dikarya</taxon>
        <taxon>Basidiomycota</taxon>
        <taxon>Agaricomycotina</taxon>
        <taxon>Agaricomycetes</taxon>
        <taxon>Agaricomycetidae</taxon>
        <taxon>Agaricales</taxon>
        <taxon>Marasmiineae</taxon>
        <taxon>Mycenaceae</taxon>
        <taxon>Mycena</taxon>
    </lineage>
</organism>
<protein>
    <submittedName>
        <fullName evidence="1">Uncharacterized protein</fullName>
    </submittedName>
</protein>
<comment type="caution">
    <text evidence="1">The sequence shown here is derived from an EMBL/GenBank/DDBJ whole genome shotgun (WGS) entry which is preliminary data.</text>
</comment>
<dbReference type="Proteomes" id="UP001218218">
    <property type="component" value="Unassembled WGS sequence"/>
</dbReference>
<reference evidence="1" key="1">
    <citation type="submission" date="2023-03" db="EMBL/GenBank/DDBJ databases">
        <title>Massive genome expansion in bonnet fungi (Mycena s.s.) driven by repeated elements and novel gene families across ecological guilds.</title>
        <authorList>
            <consortium name="Lawrence Berkeley National Laboratory"/>
            <person name="Harder C.B."/>
            <person name="Miyauchi S."/>
            <person name="Viragh M."/>
            <person name="Kuo A."/>
            <person name="Thoen E."/>
            <person name="Andreopoulos B."/>
            <person name="Lu D."/>
            <person name="Skrede I."/>
            <person name="Drula E."/>
            <person name="Henrissat B."/>
            <person name="Morin E."/>
            <person name="Kohler A."/>
            <person name="Barry K."/>
            <person name="LaButti K."/>
            <person name="Morin E."/>
            <person name="Salamov A."/>
            <person name="Lipzen A."/>
            <person name="Mereny Z."/>
            <person name="Hegedus B."/>
            <person name="Baldrian P."/>
            <person name="Stursova M."/>
            <person name="Weitz H."/>
            <person name="Taylor A."/>
            <person name="Grigoriev I.V."/>
            <person name="Nagy L.G."/>
            <person name="Martin F."/>
            <person name="Kauserud H."/>
        </authorList>
    </citation>
    <scope>NUCLEOTIDE SEQUENCE</scope>
    <source>
        <strain evidence="1">CBHHK002</strain>
    </source>
</reference>
<name>A0AAD7AHR4_9AGAR</name>
<proteinExistence type="predicted"/>